<name>A0A4Q7U0H4_9MICO</name>
<proteinExistence type="predicted"/>
<evidence type="ECO:0000313" key="1">
    <source>
        <dbReference type="EMBL" id="RZT66733.1"/>
    </source>
</evidence>
<dbReference type="RefSeq" id="WP_130453086.1">
    <property type="nucleotide sequence ID" value="NZ_QYAG01000001.1"/>
</dbReference>
<comment type="caution">
    <text evidence="1">The sequence shown here is derived from an EMBL/GenBank/DDBJ whole genome shotgun (WGS) entry which is preliminary data.</text>
</comment>
<gene>
    <name evidence="1" type="ORF">EV139_0860</name>
</gene>
<sequence>MLNVNAYPNVKTLHVGRGRALTVHDLENDVCWLLAYSPKHSKGARDDAYKYFEDLDTRGELMPTEGDAVKLESVSSAEFIDALTELGRELYEEARLSPRQEIGRSISFSTDEDADTALKASISIAIEFYVDDSGEAEECVVAFTVPPDEDFGVEQALDVMAALVPIDVAVNDISFANSIGTRNLNHAKNEIAFSWAKFS</sequence>
<organism evidence="1 2">
    <name type="scientific">Leucobacter luti</name>
    <dbReference type="NCBI Taxonomy" id="340320"/>
    <lineage>
        <taxon>Bacteria</taxon>
        <taxon>Bacillati</taxon>
        <taxon>Actinomycetota</taxon>
        <taxon>Actinomycetes</taxon>
        <taxon>Micrococcales</taxon>
        <taxon>Microbacteriaceae</taxon>
        <taxon>Leucobacter</taxon>
    </lineage>
</organism>
<evidence type="ECO:0000313" key="2">
    <source>
        <dbReference type="Proteomes" id="UP000291832"/>
    </source>
</evidence>
<dbReference type="AlphaFoldDB" id="A0A4Q7U0H4"/>
<accession>A0A4Q7U0H4</accession>
<keyword evidence="2" id="KW-1185">Reference proteome</keyword>
<reference evidence="1 2" key="1">
    <citation type="journal article" date="2015" name="Stand. Genomic Sci.">
        <title>Genomic Encyclopedia of Bacterial and Archaeal Type Strains, Phase III: the genomes of soil and plant-associated and newly described type strains.</title>
        <authorList>
            <person name="Whitman W.B."/>
            <person name="Woyke T."/>
            <person name="Klenk H.P."/>
            <person name="Zhou Y."/>
            <person name="Lilburn T.G."/>
            <person name="Beck B.J."/>
            <person name="De Vos P."/>
            <person name="Vandamme P."/>
            <person name="Eisen J.A."/>
            <person name="Garrity G."/>
            <person name="Hugenholtz P."/>
            <person name="Kyrpides N.C."/>
        </authorList>
    </citation>
    <scope>NUCLEOTIDE SEQUENCE [LARGE SCALE GENOMIC DNA]</scope>
    <source>
        <strain evidence="1 2">RF6</strain>
    </source>
</reference>
<dbReference type="EMBL" id="SHKI01000003">
    <property type="protein sequence ID" value="RZT66733.1"/>
    <property type="molecule type" value="Genomic_DNA"/>
</dbReference>
<dbReference type="Proteomes" id="UP000291832">
    <property type="component" value="Unassembled WGS sequence"/>
</dbReference>
<protein>
    <submittedName>
        <fullName evidence="1">Uncharacterized protein</fullName>
    </submittedName>
</protein>
<dbReference type="OrthoDB" id="5119620at2"/>